<dbReference type="SUPFAM" id="SSF52096">
    <property type="entry name" value="ClpP/crotonase"/>
    <property type="match status" value="1"/>
</dbReference>
<dbReference type="Gene3D" id="3.90.226.10">
    <property type="entry name" value="2-enoyl-CoA Hydratase, Chain A, domain 1"/>
    <property type="match status" value="1"/>
</dbReference>
<dbReference type="InterPro" id="IPR029045">
    <property type="entry name" value="ClpP/crotonase-like_dom_sf"/>
</dbReference>
<dbReference type="GO" id="GO:0004165">
    <property type="term" value="F:delta(3)-delta(2)-enoyl-CoA isomerase activity"/>
    <property type="evidence" value="ECO:0007669"/>
    <property type="project" value="UniProtKB-ARBA"/>
</dbReference>
<comment type="similarity">
    <text evidence="2">Belongs to the enoyl-CoA hydratase/isomerase family.</text>
</comment>
<accession>A0A318RFB6</accession>
<feature type="transmembrane region" description="Helical" evidence="5">
    <location>
        <begin position="138"/>
        <end position="162"/>
    </location>
</feature>
<dbReference type="CDD" id="cd06558">
    <property type="entry name" value="crotonase-like"/>
    <property type="match status" value="1"/>
</dbReference>
<dbReference type="Gene3D" id="1.10.12.10">
    <property type="entry name" value="Lyase 2-enoyl-coa Hydratase, Chain A, domain 2"/>
    <property type="match status" value="1"/>
</dbReference>
<comment type="subcellular location">
    <subcellularLocation>
        <location evidence="1">Peroxisome</location>
    </subcellularLocation>
</comment>
<dbReference type="EMBL" id="QJSP01000010">
    <property type="protein sequence ID" value="PYE15448.1"/>
    <property type="molecule type" value="Genomic_DNA"/>
</dbReference>
<dbReference type="AlphaFoldDB" id="A0A318RFB6"/>
<evidence type="ECO:0000256" key="4">
    <source>
        <dbReference type="ARBA" id="ARBA00023235"/>
    </source>
</evidence>
<keyword evidence="5" id="KW-0812">Transmembrane</keyword>
<keyword evidence="5" id="KW-0472">Membrane</keyword>
<reference evidence="6 7" key="1">
    <citation type="submission" date="2018-06" db="EMBL/GenBank/DDBJ databases">
        <title>Genomic Encyclopedia of Type Strains, Phase IV (KMG-IV): sequencing the most valuable type-strain genomes for metagenomic binning, comparative biology and taxonomic classification.</title>
        <authorList>
            <person name="Goeker M."/>
        </authorList>
    </citation>
    <scope>NUCLEOTIDE SEQUENCE [LARGE SCALE GENOMIC DNA]</scope>
    <source>
        <strain evidence="6 7">DSM 45521</strain>
    </source>
</reference>
<dbReference type="OrthoDB" id="9777711at2"/>
<keyword evidence="7" id="KW-1185">Reference proteome</keyword>
<gene>
    <name evidence="6" type="ORF">DFR67_110110</name>
</gene>
<dbReference type="RefSeq" id="WP_110470790.1">
    <property type="nucleotide sequence ID" value="NZ_QJSP01000010.1"/>
</dbReference>
<keyword evidence="3" id="KW-0576">Peroxisome</keyword>
<evidence type="ECO:0000313" key="6">
    <source>
        <dbReference type="EMBL" id="PYE15448.1"/>
    </source>
</evidence>
<keyword evidence="5" id="KW-1133">Transmembrane helix</keyword>
<evidence type="ECO:0000256" key="3">
    <source>
        <dbReference type="ARBA" id="ARBA00023140"/>
    </source>
</evidence>
<comment type="caution">
    <text evidence="6">The sequence shown here is derived from an EMBL/GenBank/DDBJ whole genome shotgun (WGS) entry which is preliminary data.</text>
</comment>
<dbReference type="PANTHER" id="PTHR43684:SF1">
    <property type="entry name" value="ENOYL-COA DELTA ISOMERASE 2"/>
    <property type="match status" value="1"/>
</dbReference>
<dbReference type="InterPro" id="IPR014748">
    <property type="entry name" value="Enoyl-CoA_hydra_C"/>
</dbReference>
<dbReference type="InterPro" id="IPR051053">
    <property type="entry name" value="ECH/Chromodomain_protein"/>
</dbReference>
<name>A0A318RFB6_WILLI</name>
<evidence type="ECO:0000256" key="2">
    <source>
        <dbReference type="ARBA" id="ARBA00005254"/>
    </source>
</evidence>
<dbReference type="PANTHER" id="PTHR43684">
    <property type="match status" value="1"/>
</dbReference>
<keyword evidence="4" id="KW-0413">Isomerase</keyword>
<feature type="transmembrane region" description="Helical" evidence="5">
    <location>
        <begin position="107"/>
        <end position="126"/>
    </location>
</feature>
<dbReference type="Pfam" id="PF00378">
    <property type="entry name" value="ECH_1"/>
    <property type="match status" value="1"/>
</dbReference>
<evidence type="ECO:0000256" key="1">
    <source>
        <dbReference type="ARBA" id="ARBA00004275"/>
    </source>
</evidence>
<organism evidence="6 7">
    <name type="scientific">Williamsia limnetica</name>
    <dbReference type="NCBI Taxonomy" id="882452"/>
    <lineage>
        <taxon>Bacteria</taxon>
        <taxon>Bacillati</taxon>
        <taxon>Actinomycetota</taxon>
        <taxon>Actinomycetes</taxon>
        <taxon>Mycobacteriales</taxon>
        <taxon>Nocardiaceae</taxon>
        <taxon>Williamsia</taxon>
    </lineage>
</organism>
<dbReference type="Proteomes" id="UP000247591">
    <property type="component" value="Unassembled WGS sequence"/>
</dbReference>
<evidence type="ECO:0000313" key="7">
    <source>
        <dbReference type="Proteomes" id="UP000247591"/>
    </source>
</evidence>
<dbReference type="InterPro" id="IPR001753">
    <property type="entry name" value="Enoyl-CoA_hydra/iso"/>
</dbReference>
<sequence length="271" mass="28015">MQARNGLIATIDDRGVARVLIDRPHRKNAMDAATSEAFIELLGEWAGDDAIRVVVIGGGGRDFCTGADIVDMATAPAPRSDAEAGDRATKTIETGCRVVRAIRALEVPVVAAVGGAAVGIGASIAFASDLIYASADAYFLLAFVNIGLMPDGAATATVAAAVGRARANEMALLGERLPAAQAYADGLVTAVVDADQLDARVDRVVDKLLGASPRALKITKKALDAQTLAGFDLALELERKGQIELLQSPEFAALIAAFARGKAAEPTPVPR</sequence>
<evidence type="ECO:0000256" key="5">
    <source>
        <dbReference type="SAM" id="Phobius"/>
    </source>
</evidence>
<proteinExistence type="inferred from homology"/>
<protein>
    <submittedName>
        <fullName evidence="6">Enoyl-CoA hydratase/carnithine racemase</fullName>
    </submittedName>
</protein>